<dbReference type="Proteomes" id="UP001617427">
    <property type="component" value="Unassembled WGS sequence"/>
</dbReference>
<dbReference type="EMBL" id="JBIUZV010000002">
    <property type="protein sequence ID" value="MFJ3044836.1"/>
    <property type="molecule type" value="Genomic_DNA"/>
</dbReference>
<organism evidence="1 2">
    <name type="scientific">Herbaspirillum chlorophenolicum</name>
    <dbReference type="NCBI Taxonomy" id="211589"/>
    <lineage>
        <taxon>Bacteria</taxon>
        <taxon>Pseudomonadati</taxon>
        <taxon>Pseudomonadota</taxon>
        <taxon>Betaproteobacteria</taxon>
        <taxon>Burkholderiales</taxon>
        <taxon>Oxalobacteraceae</taxon>
        <taxon>Herbaspirillum</taxon>
    </lineage>
</organism>
<gene>
    <name evidence="1" type="ORF">ACIPEN_03290</name>
</gene>
<comment type="caution">
    <text evidence="1">The sequence shown here is derived from an EMBL/GenBank/DDBJ whole genome shotgun (WGS) entry which is preliminary data.</text>
</comment>
<proteinExistence type="predicted"/>
<sequence>MLNWMLFLAAGVLAVYAVDRAWLRQVARTAQQLHDPEGYLELTARMTELCHGDRVHVDALVEEQKRRHPQATHADAVRLAMRQLLEPRESDAGNIR</sequence>
<evidence type="ECO:0000313" key="1">
    <source>
        <dbReference type="EMBL" id="MFJ3044836.1"/>
    </source>
</evidence>
<name>A0ABW8ETP7_9BURK</name>
<dbReference type="RefSeq" id="WP_402698337.1">
    <property type="nucleotide sequence ID" value="NZ_JBIUZV010000002.1"/>
</dbReference>
<evidence type="ECO:0000313" key="2">
    <source>
        <dbReference type="Proteomes" id="UP001617427"/>
    </source>
</evidence>
<protein>
    <submittedName>
        <fullName evidence="1">Uncharacterized protein</fullName>
    </submittedName>
</protein>
<keyword evidence="2" id="KW-1185">Reference proteome</keyword>
<reference evidence="1 2" key="1">
    <citation type="submission" date="2024-10" db="EMBL/GenBank/DDBJ databases">
        <title>The Natural Products Discovery Center: Release of the First 8490 Sequenced Strains for Exploring Actinobacteria Biosynthetic Diversity.</title>
        <authorList>
            <person name="Kalkreuter E."/>
            <person name="Kautsar S.A."/>
            <person name="Yang D."/>
            <person name="Bader C.D."/>
            <person name="Teijaro C.N."/>
            <person name="Fluegel L."/>
            <person name="Davis C.M."/>
            <person name="Simpson J.R."/>
            <person name="Lauterbach L."/>
            <person name="Steele A.D."/>
            <person name="Gui C."/>
            <person name="Meng S."/>
            <person name="Li G."/>
            <person name="Viehrig K."/>
            <person name="Ye F."/>
            <person name="Su P."/>
            <person name="Kiefer A.F."/>
            <person name="Nichols A."/>
            <person name="Cepeda A.J."/>
            <person name="Yan W."/>
            <person name="Fan B."/>
            <person name="Jiang Y."/>
            <person name="Adhikari A."/>
            <person name="Zheng C.-J."/>
            <person name="Schuster L."/>
            <person name="Cowan T.M."/>
            <person name="Smanski M.J."/>
            <person name="Chevrette M.G."/>
            <person name="De Carvalho L.P.S."/>
            <person name="Shen B."/>
        </authorList>
    </citation>
    <scope>NUCLEOTIDE SEQUENCE [LARGE SCALE GENOMIC DNA]</scope>
    <source>
        <strain evidence="1 2">NPDC087045</strain>
    </source>
</reference>
<accession>A0ABW8ETP7</accession>